<evidence type="ECO:0000313" key="2">
    <source>
        <dbReference type="Proteomes" id="UP000214720"/>
    </source>
</evidence>
<dbReference type="AlphaFoldDB" id="A0A226WP21"/>
<comment type="caution">
    <text evidence="1">The sequence shown here is derived from an EMBL/GenBank/DDBJ whole genome shotgun (WGS) entry which is preliminary data.</text>
</comment>
<keyword evidence="1" id="KW-0436">Ligase</keyword>
<dbReference type="EMBL" id="MTHB01000275">
    <property type="protein sequence ID" value="OXC72569.1"/>
    <property type="molecule type" value="Genomic_DNA"/>
</dbReference>
<name>A0A226WP21_CABSO</name>
<protein>
    <submittedName>
        <fullName evidence="1">Tryptophanyl-tRNA synthetase</fullName>
    </submittedName>
</protein>
<evidence type="ECO:0000313" key="1">
    <source>
        <dbReference type="EMBL" id="OXC72569.1"/>
    </source>
</evidence>
<sequence length="27" mass="2661">MGCGCRTGQQFRPGAHLGCGRGAAGIV</sequence>
<keyword evidence="1" id="KW-0030">Aminoacyl-tRNA synthetase</keyword>
<accession>A0A226WP21</accession>
<reference evidence="2" key="1">
    <citation type="submission" date="2017-01" db="EMBL/GenBank/DDBJ databases">
        <title>Genome Analysis of Deinococcus marmoris KOPRI26562.</title>
        <authorList>
            <person name="Kim J.H."/>
            <person name="Oh H.-M."/>
        </authorList>
    </citation>
    <scope>NUCLEOTIDE SEQUENCE [LARGE SCALE GENOMIC DNA]</scope>
    <source>
        <strain evidence="2">PAMC 26633</strain>
    </source>
</reference>
<proteinExistence type="predicted"/>
<dbReference type="GO" id="GO:0004812">
    <property type="term" value="F:aminoacyl-tRNA ligase activity"/>
    <property type="evidence" value="ECO:0007669"/>
    <property type="project" value="UniProtKB-KW"/>
</dbReference>
<dbReference type="Proteomes" id="UP000214720">
    <property type="component" value="Unassembled WGS sequence"/>
</dbReference>
<organism evidence="1 2">
    <name type="scientific">Caballeronia sordidicola</name>
    <name type="common">Burkholderia sordidicola</name>
    <dbReference type="NCBI Taxonomy" id="196367"/>
    <lineage>
        <taxon>Bacteria</taxon>
        <taxon>Pseudomonadati</taxon>
        <taxon>Pseudomonadota</taxon>
        <taxon>Betaproteobacteria</taxon>
        <taxon>Burkholderiales</taxon>
        <taxon>Burkholderiaceae</taxon>
        <taxon>Caballeronia</taxon>
    </lineage>
</organism>
<gene>
    <name evidence="1" type="ORF">BSU04_41385</name>
</gene>